<dbReference type="Gene3D" id="3.20.20.70">
    <property type="entry name" value="Aldolase class I"/>
    <property type="match status" value="1"/>
</dbReference>
<evidence type="ECO:0000256" key="1">
    <source>
        <dbReference type="ARBA" id="ARBA00001917"/>
    </source>
</evidence>
<evidence type="ECO:0000256" key="5">
    <source>
        <dbReference type="ARBA" id="ARBA00022643"/>
    </source>
</evidence>
<evidence type="ECO:0000256" key="4">
    <source>
        <dbReference type="ARBA" id="ARBA00022630"/>
    </source>
</evidence>
<dbReference type="SUPFAM" id="SSF51395">
    <property type="entry name" value="FMN-linked oxidoreductases"/>
    <property type="match status" value="1"/>
</dbReference>
<evidence type="ECO:0000256" key="8">
    <source>
        <dbReference type="ARBA" id="ARBA00023004"/>
    </source>
</evidence>
<feature type="domain" description="NADH:flavin oxidoreductase/NADH oxidase N-terminal" evidence="11">
    <location>
        <begin position="22"/>
        <end position="350"/>
    </location>
</feature>
<dbReference type="Pfam" id="PF00724">
    <property type="entry name" value="Oxidored_FMN"/>
    <property type="match status" value="1"/>
</dbReference>
<comment type="similarity">
    <text evidence="3">In the N-terminal section; belongs to the NADH:flavin oxidoreductase/NADH oxidase family.</text>
</comment>
<dbReference type="PANTHER" id="PTHR42917">
    <property type="entry name" value="2,4-DIENOYL-COA REDUCTASE"/>
    <property type="match status" value="1"/>
</dbReference>
<sequence length="705" mass="75551">MTSPRKTDTAVPTGRDRRHDVLYEPVAIGPKTARNRFWSTAYATGWRMDQVEREVAHRGMRAEGGWGVVIVGEVVFDDHARNPWLEGLELMTDDDMEKLSGIADAVHAHGSLAGAQLAHLGAGADPRIDRIPALAPSQMQGDGLFFSKAIPKEMDLDDIRVVQQKWIAAARRARDAGFDIVEVHAAHGYLPVQFLTQYHNRRTDGYGGSLANRARFLREVLEGVREAVGSEVALSVRYPIEGRGVSSLPVDDALEVAAMLDHLVDVWDLAMGSLATADHDLTPSRLYPEGYALQWHRRMREVTQKPVVGTARLTDPDLMASLIAAGDLDFIGGARPGIADPFLPRKIEAGQSARVRECIGSNHCARSSALGHMGCSQNPTTGEEARRGWHPENLPPRPTEVPSVLVVGAGPSGLEAATTLTRRGFDMVHVVDAAPEVGGHMRWFRELPGFKPWGRVIEHREALLREYPGATFVPNTRLTTDDVLAYGAELVIVATGAPWARTGVSWLDNEPIPGADASLPNVATPEQLILEGKELPGTTTVIYDCEGDVTAIALAQMLQAQGRQVQIVTPFADVAGAGNQDNVGPVLRGEVVAAGGTLTPATVLLEVTADGAVIAGEGDVVSTVPADGVVLVIRRESDDALYKQLVSLGSERLAEAGIREVHRVGDCVAPTSLSDAIFAGHRLARDLGATSDEAARAVAVGTRTA</sequence>
<dbReference type="InterPro" id="IPR013785">
    <property type="entry name" value="Aldolase_TIM"/>
</dbReference>
<keyword evidence="7" id="KW-0560">Oxidoreductase</keyword>
<keyword evidence="4" id="KW-0285">Flavoprotein</keyword>
<dbReference type="InterPro" id="IPR001155">
    <property type="entry name" value="OxRdtase_FMN_N"/>
</dbReference>
<evidence type="ECO:0000256" key="2">
    <source>
        <dbReference type="ARBA" id="ARBA00001966"/>
    </source>
</evidence>
<dbReference type="SUPFAM" id="SSF51971">
    <property type="entry name" value="Nucleotide-binding domain"/>
    <property type="match status" value="1"/>
</dbReference>
<feature type="region of interest" description="Disordered" evidence="10">
    <location>
        <begin position="377"/>
        <end position="398"/>
    </location>
</feature>
<proteinExistence type="inferred from homology"/>
<evidence type="ECO:0000259" key="11">
    <source>
        <dbReference type="Pfam" id="PF00724"/>
    </source>
</evidence>
<organism evidence="12">
    <name type="scientific">uncultured Nocardioides sp</name>
    <dbReference type="NCBI Taxonomy" id="198441"/>
    <lineage>
        <taxon>Bacteria</taxon>
        <taxon>Bacillati</taxon>
        <taxon>Actinomycetota</taxon>
        <taxon>Actinomycetes</taxon>
        <taxon>Propionibacteriales</taxon>
        <taxon>Nocardioidaceae</taxon>
        <taxon>Nocardioides</taxon>
        <taxon>environmental samples</taxon>
    </lineage>
</organism>
<evidence type="ECO:0000256" key="10">
    <source>
        <dbReference type="SAM" id="MobiDB-lite"/>
    </source>
</evidence>
<evidence type="ECO:0000256" key="7">
    <source>
        <dbReference type="ARBA" id="ARBA00023002"/>
    </source>
</evidence>
<evidence type="ECO:0000256" key="3">
    <source>
        <dbReference type="ARBA" id="ARBA00011048"/>
    </source>
</evidence>
<comment type="cofactor">
    <cofactor evidence="2">
        <name>[4Fe-4S] cluster</name>
        <dbReference type="ChEBI" id="CHEBI:49883"/>
    </cofactor>
</comment>
<dbReference type="GO" id="GO:0046872">
    <property type="term" value="F:metal ion binding"/>
    <property type="evidence" value="ECO:0007669"/>
    <property type="project" value="UniProtKB-KW"/>
</dbReference>
<dbReference type="EMBL" id="CADCUM010000066">
    <property type="protein sequence ID" value="CAA9378991.1"/>
    <property type="molecule type" value="Genomic_DNA"/>
</dbReference>
<dbReference type="AlphaFoldDB" id="A0A6J4NAU0"/>
<protein>
    <recommendedName>
        <fullName evidence="11">NADH:flavin oxidoreductase/NADH oxidase N-terminal domain-containing protein</fullName>
    </recommendedName>
</protein>
<evidence type="ECO:0000313" key="12">
    <source>
        <dbReference type="EMBL" id="CAA9378991.1"/>
    </source>
</evidence>
<dbReference type="InterPro" id="IPR051793">
    <property type="entry name" value="NADH:flavin_oxidoreductase"/>
</dbReference>
<accession>A0A6J4NAU0</accession>
<dbReference type="GO" id="GO:0016491">
    <property type="term" value="F:oxidoreductase activity"/>
    <property type="evidence" value="ECO:0007669"/>
    <property type="project" value="UniProtKB-KW"/>
</dbReference>
<reference evidence="12" key="1">
    <citation type="submission" date="2020-02" db="EMBL/GenBank/DDBJ databases">
        <authorList>
            <person name="Meier V. D."/>
        </authorList>
    </citation>
    <scope>NUCLEOTIDE SEQUENCE</scope>
    <source>
        <strain evidence="12">AVDCRST_MAG32</strain>
    </source>
</reference>
<keyword evidence="8" id="KW-0408">Iron</keyword>
<dbReference type="SUPFAM" id="SSF51905">
    <property type="entry name" value="FAD/NAD(P)-binding domain"/>
    <property type="match status" value="1"/>
</dbReference>
<dbReference type="PRINTS" id="PR00419">
    <property type="entry name" value="ADXRDTASE"/>
</dbReference>
<evidence type="ECO:0000256" key="6">
    <source>
        <dbReference type="ARBA" id="ARBA00022723"/>
    </source>
</evidence>
<keyword evidence="6" id="KW-0479">Metal-binding</keyword>
<evidence type="ECO:0000256" key="9">
    <source>
        <dbReference type="ARBA" id="ARBA00023014"/>
    </source>
</evidence>
<dbReference type="GO" id="GO:0051536">
    <property type="term" value="F:iron-sulfur cluster binding"/>
    <property type="evidence" value="ECO:0007669"/>
    <property type="project" value="UniProtKB-KW"/>
</dbReference>
<name>A0A6J4NAU0_9ACTN</name>
<dbReference type="Pfam" id="PF13450">
    <property type="entry name" value="NAD_binding_8"/>
    <property type="match status" value="1"/>
</dbReference>
<dbReference type="Gene3D" id="3.40.50.720">
    <property type="entry name" value="NAD(P)-binding Rossmann-like Domain"/>
    <property type="match status" value="1"/>
</dbReference>
<dbReference type="PANTHER" id="PTHR42917:SF2">
    <property type="entry name" value="2,4-DIENOYL-COA REDUCTASE [(2E)-ENOYL-COA-PRODUCING]"/>
    <property type="match status" value="1"/>
</dbReference>
<comment type="cofactor">
    <cofactor evidence="1">
        <name>FMN</name>
        <dbReference type="ChEBI" id="CHEBI:58210"/>
    </cofactor>
</comment>
<keyword evidence="5" id="KW-0288">FMN</keyword>
<dbReference type="InterPro" id="IPR036188">
    <property type="entry name" value="FAD/NAD-bd_sf"/>
</dbReference>
<dbReference type="GO" id="GO:0010181">
    <property type="term" value="F:FMN binding"/>
    <property type="evidence" value="ECO:0007669"/>
    <property type="project" value="InterPro"/>
</dbReference>
<gene>
    <name evidence="12" type="ORF">AVDCRST_MAG32-1387</name>
</gene>
<dbReference type="Gene3D" id="3.50.50.60">
    <property type="entry name" value="FAD/NAD(P)-binding domain"/>
    <property type="match status" value="1"/>
</dbReference>
<keyword evidence="9" id="KW-0411">Iron-sulfur</keyword>